<dbReference type="GO" id="GO:0005886">
    <property type="term" value="C:plasma membrane"/>
    <property type="evidence" value="ECO:0007669"/>
    <property type="project" value="TreeGrafter"/>
</dbReference>
<dbReference type="Gene3D" id="3.30.70.1440">
    <property type="entry name" value="Multidrug efflux transporter AcrB pore domain"/>
    <property type="match status" value="1"/>
</dbReference>
<feature type="transmembrane region" description="Helical" evidence="1">
    <location>
        <begin position="904"/>
        <end position="924"/>
    </location>
</feature>
<dbReference type="Gene3D" id="3.30.70.1320">
    <property type="entry name" value="Multidrug efflux transporter AcrB pore domain like"/>
    <property type="match status" value="1"/>
</dbReference>
<dbReference type="Gene3D" id="3.30.70.1430">
    <property type="entry name" value="Multidrug efflux transporter AcrB pore domain"/>
    <property type="match status" value="2"/>
</dbReference>
<dbReference type="Proteomes" id="UP001470809">
    <property type="component" value="Chromosome"/>
</dbReference>
<evidence type="ECO:0000313" key="2">
    <source>
        <dbReference type="EMBL" id="WZU67628.1"/>
    </source>
</evidence>
<feature type="transmembrane region" description="Helical" evidence="1">
    <location>
        <begin position="357"/>
        <end position="376"/>
    </location>
</feature>
<dbReference type="GO" id="GO:0042910">
    <property type="term" value="F:xenobiotic transmembrane transporter activity"/>
    <property type="evidence" value="ECO:0007669"/>
    <property type="project" value="TreeGrafter"/>
</dbReference>
<dbReference type="InterPro" id="IPR027463">
    <property type="entry name" value="AcrB_DN_DC_subdom"/>
</dbReference>
<feature type="transmembrane region" description="Helical" evidence="1">
    <location>
        <begin position="876"/>
        <end position="898"/>
    </location>
</feature>
<protein>
    <submittedName>
        <fullName evidence="2">Efflux RND transporter permease subunit</fullName>
    </submittedName>
</protein>
<sequence length="1039" mass="111330">MNTLIDAAFNRSKVAQLILVFLLAVGALAYSAIPKESNPEIPIPIIYVSTSLDGISPEDSEDVLVGPMETEFASLTGLKTMTAHASEGHASVQLEFEPGFDADAALDKVREAADRAENDLPQDARLTVTEINTALFPILNVILSGPVPERTLNSLADALQDDIEAVGGVLEVDVGGKRTELMEVLIDPTVFETYNITFDEIIGSITRNNQLIAAGAIESEAGRLVLKVPGLIENLEDVMELPVLVRGQTVVTFADVASIRRTFEDPTGFARIDGQPALALEVKKRVGANIIETVAEVREVIEAARADWPDSLQISYTLDESEQVQSMLADLEANVIAAIILVMIVVVYALGLRSSLLVGLAIPGAFLTGVAGLYFMGFTMNIVVLFSLILVVGMLVDGAIVTVELADRFLHEGHPPKDAYAMAAKRMAWPIIASTATTLCVFFPLLFWEGVVGEFMKFLPITVIMTLAASLFMALVFIPVMGGLIGKRQSQSAQAKIQLYAAERGDPRQMTGFMGAYVRLLQWSILRPWITLSFAVMALLASFVAYSSLGNGLTFFPEVEPEYAQVEVLAKDNFSVYEQDALVRQVEAKLASYNEIASVYARSGGSQTSDTIGSLQLELAEWDTRRPVAQIAEDIRADMAEIPGIDVQVQTDSGGPGGGKPINLKLLSNNSADQAIAVDMIIDEMDRLGGFIDVIETQPSPGVEWQISVDRSEAARSGADVALLGQAVQLLTRGITVADYRPEDADGEVDIVVRFPAVDRTLAELEALRVPTNAGLVPISNFVSFQPAPRSGVITRIDQARVIEISADVAPDVLPNDQTIALQEAIETLELPASVKVSFGGEAEDQEEAMVFLMGAFASAIGLMFLILLTQFNSFWQAFVVMSAIVFSIAGVLLGLMITGRPFGVVMGGIGVIALAGIVVNNNIVLIDTYNGLKAAGQSPLEAALRTGAQRLRPVVLTSLTTALGLMPMVIGLNINFFTREIVYGAPSTQWWTELSSAIAGGLVFATVLTLLVTPAMLMLGERRANRAVGTPAAAVPAE</sequence>
<feature type="transmembrane region" description="Helical" evidence="1">
    <location>
        <begin position="529"/>
        <end position="549"/>
    </location>
</feature>
<dbReference type="PANTHER" id="PTHR32063">
    <property type="match status" value="1"/>
</dbReference>
<dbReference type="Gene3D" id="3.30.2090.10">
    <property type="entry name" value="Multidrug efflux transporter AcrB TolC docking domain, DN and DC subdomains"/>
    <property type="match status" value="2"/>
</dbReference>
<accession>A0AAN0MDE9</accession>
<dbReference type="RefSeq" id="WP_342076938.1">
    <property type="nucleotide sequence ID" value="NZ_CP151767.2"/>
</dbReference>
<feature type="transmembrane region" description="Helical" evidence="1">
    <location>
        <begin position="382"/>
        <end position="406"/>
    </location>
</feature>
<dbReference type="InterPro" id="IPR001036">
    <property type="entry name" value="Acrflvin-R"/>
</dbReference>
<dbReference type="SUPFAM" id="SSF82866">
    <property type="entry name" value="Multidrug efflux transporter AcrB transmembrane domain"/>
    <property type="match status" value="2"/>
</dbReference>
<dbReference type="SUPFAM" id="SSF82714">
    <property type="entry name" value="Multidrug efflux transporter AcrB TolC docking domain, DN and DC subdomains"/>
    <property type="match status" value="2"/>
</dbReference>
<feature type="transmembrane region" description="Helical" evidence="1">
    <location>
        <begin position="459"/>
        <end position="486"/>
    </location>
</feature>
<evidence type="ECO:0000313" key="3">
    <source>
        <dbReference type="Proteomes" id="UP001470809"/>
    </source>
</evidence>
<feature type="transmembrane region" description="Helical" evidence="1">
    <location>
        <begin position="998"/>
        <end position="1020"/>
    </location>
</feature>
<dbReference type="PRINTS" id="PR00702">
    <property type="entry name" value="ACRIFLAVINRP"/>
</dbReference>
<feature type="transmembrane region" description="Helical" evidence="1">
    <location>
        <begin position="331"/>
        <end position="350"/>
    </location>
</feature>
<keyword evidence="1" id="KW-0472">Membrane</keyword>
<dbReference type="PANTHER" id="PTHR32063:SF0">
    <property type="entry name" value="SWARMING MOTILITY PROTEIN SWRC"/>
    <property type="match status" value="1"/>
</dbReference>
<name>A0AAN0MDE9_9RHOB</name>
<reference evidence="2" key="1">
    <citation type="submission" date="2024-08" db="EMBL/GenBank/DDBJ databases">
        <title>Phylogenomic analyses of a clade within the roseobacter group suggest taxonomic reassignments of species of the genera Aestuariivita, Citreicella, Loktanella, Nautella, Pelagibaca, Ruegeria, Thalassobius, Thiobacimonas and Tropicibacter, and the proposal o.</title>
        <authorList>
            <person name="Jeon C.O."/>
        </authorList>
    </citation>
    <scope>NUCLEOTIDE SEQUENCE</scope>
    <source>
        <strain evidence="2">SS1-5</strain>
    </source>
</reference>
<dbReference type="KEGG" id="yrh:AABB31_22415"/>
<evidence type="ECO:0000256" key="1">
    <source>
        <dbReference type="SAM" id="Phobius"/>
    </source>
</evidence>
<feature type="transmembrane region" description="Helical" evidence="1">
    <location>
        <begin position="849"/>
        <end position="869"/>
    </location>
</feature>
<feature type="transmembrane region" description="Helical" evidence="1">
    <location>
        <begin position="427"/>
        <end position="447"/>
    </location>
</feature>
<dbReference type="EMBL" id="CP151767">
    <property type="protein sequence ID" value="WZU67628.1"/>
    <property type="molecule type" value="Genomic_DNA"/>
</dbReference>
<dbReference type="Gene3D" id="1.20.1640.10">
    <property type="entry name" value="Multidrug efflux transporter AcrB transmembrane domain"/>
    <property type="match status" value="2"/>
</dbReference>
<dbReference type="AlphaFoldDB" id="A0AAN0MDE9"/>
<gene>
    <name evidence="2" type="ORF">AABB31_22415</name>
</gene>
<organism evidence="2 3">
    <name type="scientific">Yoonia rhodophyticola</name>
    <dbReference type="NCBI Taxonomy" id="3137370"/>
    <lineage>
        <taxon>Bacteria</taxon>
        <taxon>Pseudomonadati</taxon>
        <taxon>Pseudomonadota</taxon>
        <taxon>Alphaproteobacteria</taxon>
        <taxon>Rhodobacterales</taxon>
        <taxon>Paracoccaceae</taxon>
        <taxon>Yoonia</taxon>
    </lineage>
</organism>
<proteinExistence type="predicted"/>
<keyword evidence="1" id="KW-1133">Transmembrane helix</keyword>
<dbReference type="SUPFAM" id="SSF82693">
    <property type="entry name" value="Multidrug efflux transporter AcrB pore domain, PN1, PN2, PC1 and PC2 subdomains"/>
    <property type="match status" value="3"/>
</dbReference>
<feature type="transmembrane region" description="Helical" evidence="1">
    <location>
        <begin position="955"/>
        <end position="978"/>
    </location>
</feature>
<keyword evidence="3" id="KW-1185">Reference proteome</keyword>
<keyword evidence="1" id="KW-0812">Transmembrane</keyword>
<dbReference type="Pfam" id="PF00873">
    <property type="entry name" value="ACR_tran"/>
    <property type="match status" value="1"/>
</dbReference>